<comment type="caution">
    <text evidence="3">The sequence shown here is derived from an EMBL/GenBank/DDBJ whole genome shotgun (WGS) entry which is preliminary data.</text>
</comment>
<feature type="compositionally biased region" description="Basic and acidic residues" evidence="1">
    <location>
        <begin position="1"/>
        <end position="11"/>
    </location>
</feature>
<keyword evidence="4" id="KW-1185">Reference proteome</keyword>
<evidence type="ECO:0000259" key="2">
    <source>
        <dbReference type="Pfam" id="PF09537"/>
    </source>
</evidence>
<protein>
    <submittedName>
        <fullName evidence="3">PA2169 family four-helix-bundle protein</fullName>
    </submittedName>
</protein>
<feature type="domain" description="DUF2383" evidence="2">
    <location>
        <begin position="27"/>
        <end position="133"/>
    </location>
</feature>
<sequence length="167" mass="18122">MTHHDGHRDGGLDTARTYNHADSGDTATLNTLIGTLIDSVQGYQKAAADTTNTRFAEMFNARAQERQQAITKLQSAVASMGGNPEDDGTTSGAVHRGWLNLKEAVMGRDDEAIVNEVERGEDYLKAKFEAAMEHKDLPAEARAAVEQAWTSVRAGHDEMSALKHAID</sequence>
<evidence type="ECO:0000313" key="3">
    <source>
        <dbReference type="EMBL" id="MXO75642.1"/>
    </source>
</evidence>
<accession>A0A6I4TEH3</accession>
<dbReference type="InterPro" id="IPR012347">
    <property type="entry name" value="Ferritin-like"/>
</dbReference>
<dbReference type="Proteomes" id="UP000439522">
    <property type="component" value="Unassembled WGS sequence"/>
</dbReference>
<feature type="region of interest" description="Disordered" evidence="1">
    <location>
        <begin position="1"/>
        <end position="24"/>
    </location>
</feature>
<proteinExistence type="predicted"/>
<dbReference type="NCBIfam" id="TIGR02284">
    <property type="entry name" value="PA2169 family four-helix-bundle protein"/>
    <property type="match status" value="1"/>
</dbReference>
<gene>
    <name evidence="3" type="ORF">GRI40_10480</name>
</gene>
<dbReference type="PIRSF" id="PIRSF029477">
    <property type="entry name" value="UCP029477"/>
    <property type="match status" value="1"/>
</dbReference>
<dbReference type="Gene3D" id="1.20.1260.10">
    <property type="match status" value="1"/>
</dbReference>
<dbReference type="OrthoDB" id="7265085at2"/>
<dbReference type="AlphaFoldDB" id="A0A6I4TEH3"/>
<dbReference type="InterPro" id="IPR019052">
    <property type="entry name" value="DUF2383"/>
</dbReference>
<dbReference type="RefSeq" id="WP_160611262.1">
    <property type="nucleotide sequence ID" value="NZ_WTZA01000001.1"/>
</dbReference>
<evidence type="ECO:0000313" key="4">
    <source>
        <dbReference type="Proteomes" id="UP000439522"/>
    </source>
</evidence>
<evidence type="ECO:0000256" key="1">
    <source>
        <dbReference type="SAM" id="MobiDB-lite"/>
    </source>
</evidence>
<reference evidence="3 4" key="1">
    <citation type="submission" date="2019-12" db="EMBL/GenBank/DDBJ databases">
        <title>Genomic-based taxomic classification of the family Erythrobacteraceae.</title>
        <authorList>
            <person name="Xu L."/>
        </authorList>
    </citation>
    <scope>NUCLEOTIDE SEQUENCE [LARGE SCALE GENOMIC DNA]</scope>
    <source>
        <strain evidence="3 4">100921-2</strain>
    </source>
</reference>
<dbReference type="InterPro" id="IPR016920">
    <property type="entry name" value="UCP029477"/>
</dbReference>
<dbReference type="Pfam" id="PF09537">
    <property type="entry name" value="DUF2383"/>
    <property type="match status" value="1"/>
</dbReference>
<organism evidence="3 4">
    <name type="scientific">Tsuneonella aeria</name>
    <dbReference type="NCBI Taxonomy" id="1837929"/>
    <lineage>
        <taxon>Bacteria</taxon>
        <taxon>Pseudomonadati</taxon>
        <taxon>Pseudomonadota</taxon>
        <taxon>Alphaproteobacteria</taxon>
        <taxon>Sphingomonadales</taxon>
        <taxon>Erythrobacteraceae</taxon>
        <taxon>Tsuneonella</taxon>
    </lineage>
</organism>
<dbReference type="InterPro" id="IPR011971">
    <property type="entry name" value="CHP02284"/>
</dbReference>
<dbReference type="EMBL" id="WTZA01000001">
    <property type="protein sequence ID" value="MXO75642.1"/>
    <property type="molecule type" value="Genomic_DNA"/>
</dbReference>
<name>A0A6I4TEH3_9SPHN</name>